<evidence type="ECO:0000313" key="3">
    <source>
        <dbReference type="Proteomes" id="UP001153954"/>
    </source>
</evidence>
<comment type="caution">
    <text evidence="2">The sequence shown here is derived from an EMBL/GenBank/DDBJ whole genome shotgun (WGS) entry which is preliminary data.</text>
</comment>
<gene>
    <name evidence="2" type="ORF">EEDITHA_LOCUS4825</name>
</gene>
<feature type="region of interest" description="Disordered" evidence="1">
    <location>
        <begin position="52"/>
        <end position="157"/>
    </location>
</feature>
<protein>
    <submittedName>
        <fullName evidence="2">Uncharacterized protein</fullName>
    </submittedName>
</protein>
<dbReference type="Proteomes" id="UP001153954">
    <property type="component" value="Unassembled WGS sequence"/>
</dbReference>
<evidence type="ECO:0000256" key="1">
    <source>
        <dbReference type="SAM" id="MobiDB-lite"/>
    </source>
</evidence>
<feature type="compositionally biased region" description="Polar residues" evidence="1">
    <location>
        <begin position="57"/>
        <end position="77"/>
    </location>
</feature>
<keyword evidence="3" id="KW-1185">Reference proteome</keyword>
<feature type="compositionally biased region" description="Polar residues" evidence="1">
    <location>
        <begin position="144"/>
        <end position="157"/>
    </location>
</feature>
<name>A0AAU9TSA3_EUPED</name>
<evidence type="ECO:0000313" key="2">
    <source>
        <dbReference type="EMBL" id="CAH2088686.1"/>
    </source>
</evidence>
<sequence length="157" mass="17779">MKSKKKRNNLRTCFARELKAQKSVKSGYAVSKQHPYVYFERMLLLVPCMESRPTEGSIDNSESNQDDTNSSDAQSYPQRKRRTKQSDFDEQIINQNKVIQATPHQANLSQPLTESQQQSIAGSSYLQLSSPSPETQTSPPPQYISPSQHDQDSIITD</sequence>
<accession>A0AAU9TSA3</accession>
<reference evidence="2" key="1">
    <citation type="submission" date="2022-03" db="EMBL/GenBank/DDBJ databases">
        <authorList>
            <person name="Tunstrom K."/>
        </authorList>
    </citation>
    <scope>NUCLEOTIDE SEQUENCE</scope>
</reference>
<dbReference type="EMBL" id="CAKOGL010000007">
    <property type="protein sequence ID" value="CAH2088686.1"/>
    <property type="molecule type" value="Genomic_DNA"/>
</dbReference>
<dbReference type="AlphaFoldDB" id="A0AAU9TSA3"/>
<proteinExistence type="predicted"/>
<feature type="compositionally biased region" description="Polar residues" evidence="1">
    <location>
        <begin position="92"/>
        <end position="128"/>
    </location>
</feature>
<organism evidence="2 3">
    <name type="scientific">Euphydryas editha</name>
    <name type="common">Edith's checkerspot</name>
    <dbReference type="NCBI Taxonomy" id="104508"/>
    <lineage>
        <taxon>Eukaryota</taxon>
        <taxon>Metazoa</taxon>
        <taxon>Ecdysozoa</taxon>
        <taxon>Arthropoda</taxon>
        <taxon>Hexapoda</taxon>
        <taxon>Insecta</taxon>
        <taxon>Pterygota</taxon>
        <taxon>Neoptera</taxon>
        <taxon>Endopterygota</taxon>
        <taxon>Lepidoptera</taxon>
        <taxon>Glossata</taxon>
        <taxon>Ditrysia</taxon>
        <taxon>Papilionoidea</taxon>
        <taxon>Nymphalidae</taxon>
        <taxon>Nymphalinae</taxon>
        <taxon>Euphydryas</taxon>
    </lineage>
</organism>